<sequence>MTLTSQDGELVQSDTWSEMPAEPPIEPPADQPDAGRKPFFILYLDGPEYVEELERLAFWVDNLLIPVYGAEATSSAPWCPRWPEHPEAIAYLHGLWLAWQERTGKDASASGPADWHQGYLWPTMDMLRSPNGPFAGCKAGSHRPKTRPSVERNDLTHH</sequence>
<feature type="region of interest" description="Disordered" evidence="1">
    <location>
        <begin position="135"/>
        <end position="158"/>
    </location>
</feature>
<evidence type="ECO:0000256" key="1">
    <source>
        <dbReference type="SAM" id="MobiDB-lite"/>
    </source>
</evidence>
<feature type="compositionally biased region" description="Basic and acidic residues" evidence="1">
    <location>
        <begin position="148"/>
        <end position="158"/>
    </location>
</feature>
<name>A0A6F8YKC7_9ACTN</name>
<dbReference type="RefSeq" id="WP_232074839.1">
    <property type="nucleotide sequence ID" value="NZ_AP022871.1"/>
</dbReference>
<protein>
    <recommendedName>
        <fullName evidence="4">DUF4913 domain-containing protein</fullName>
    </recommendedName>
</protein>
<evidence type="ECO:0008006" key="4">
    <source>
        <dbReference type="Google" id="ProtNLM"/>
    </source>
</evidence>
<accession>A0A6F8YKC7</accession>
<dbReference type="EMBL" id="AP022871">
    <property type="protein sequence ID" value="BCB86540.1"/>
    <property type="molecule type" value="Genomic_DNA"/>
</dbReference>
<reference evidence="2 3" key="1">
    <citation type="submission" date="2020-03" db="EMBL/GenBank/DDBJ databases">
        <title>Whole genome shotgun sequence of Phytohabitans suffuscus NBRC 105367.</title>
        <authorList>
            <person name="Komaki H."/>
            <person name="Tamura T."/>
        </authorList>
    </citation>
    <scope>NUCLEOTIDE SEQUENCE [LARGE SCALE GENOMIC DNA]</scope>
    <source>
        <strain evidence="2 3">NBRC 105367</strain>
    </source>
</reference>
<feature type="region of interest" description="Disordered" evidence="1">
    <location>
        <begin position="1"/>
        <end position="33"/>
    </location>
</feature>
<organism evidence="2 3">
    <name type="scientific">Phytohabitans suffuscus</name>
    <dbReference type="NCBI Taxonomy" id="624315"/>
    <lineage>
        <taxon>Bacteria</taxon>
        <taxon>Bacillati</taxon>
        <taxon>Actinomycetota</taxon>
        <taxon>Actinomycetes</taxon>
        <taxon>Micromonosporales</taxon>
        <taxon>Micromonosporaceae</taxon>
    </lineage>
</organism>
<dbReference type="AlphaFoldDB" id="A0A6F8YKC7"/>
<feature type="compositionally biased region" description="Polar residues" evidence="1">
    <location>
        <begin position="1"/>
        <end position="16"/>
    </location>
</feature>
<gene>
    <name evidence="2" type="ORF">Psuf_038530</name>
</gene>
<dbReference type="KEGG" id="psuu:Psuf_038530"/>
<feature type="compositionally biased region" description="Pro residues" evidence="1">
    <location>
        <begin position="21"/>
        <end position="30"/>
    </location>
</feature>
<dbReference type="Proteomes" id="UP000503011">
    <property type="component" value="Chromosome"/>
</dbReference>
<evidence type="ECO:0000313" key="3">
    <source>
        <dbReference type="Proteomes" id="UP000503011"/>
    </source>
</evidence>
<dbReference type="Pfam" id="PF16259">
    <property type="entry name" value="DUF4913"/>
    <property type="match status" value="1"/>
</dbReference>
<keyword evidence="3" id="KW-1185">Reference proteome</keyword>
<proteinExistence type="predicted"/>
<reference evidence="2 3" key="2">
    <citation type="submission" date="2020-03" db="EMBL/GenBank/DDBJ databases">
        <authorList>
            <person name="Ichikawa N."/>
            <person name="Kimura A."/>
            <person name="Kitahashi Y."/>
            <person name="Uohara A."/>
        </authorList>
    </citation>
    <scope>NUCLEOTIDE SEQUENCE [LARGE SCALE GENOMIC DNA]</scope>
    <source>
        <strain evidence="2 3">NBRC 105367</strain>
    </source>
</reference>
<dbReference type="InterPro" id="IPR032584">
    <property type="entry name" value="DUF4913"/>
</dbReference>
<evidence type="ECO:0000313" key="2">
    <source>
        <dbReference type="EMBL" id="BCB86540.1"/>
    </source>
</evidence>